<dbReference type="AlphaFoldDB" id="A0A075JVL4"/>
<dbReference type="Proteomes" id="UP000027987">
    <property type="component" value="Chromosome"/>
</dbReference>
<name>A0A075JVL4_9GAMM</name>
<dbReference type="STRING" id="1217721.HY57_01145"/>
<accession>A0A075JVL4</accession>
<proteinExistence type="predicted"/>
<dbReference type="HOGENOM" id="CLU_2000304_0_0_6"/>
<keyword evidence="2" id="KW-1185">Reference proteome</keyword>
<dbReference type="EMBL" id="CP008884">
    <property type="protein sequence ID" value="AIF45969.1"/>
    <property type="molecule type" value="Genomic_DNA"/>
</dbReference>
<gene>
    <name evidence="1" type="ORF">HY57_01145</name>
</gene>
<evidence type="ECO:0000313" key="2">
    <source>
        <dbReference type="Proteomes" id="UP000027987"/>
    </source>
</evidence>
<evidence type="ECO:0000313" key="1">
    <source>
        <dbReference type="EMBL" id="AIF45969.1"/>
    </source>
</evidence>
<dbReference type="RefSeq" id="WP_019466445.1">
    <property type="nucleotide sequence ID" value="NZ_ALOY01000174.1"/>
</dbReference>
<dbReference type="KEGG" id="dja:HY57_01145"/>
<dbReference type="PATRIC" id="fig|1217721.7.peg.239"/>
<organism evidence="1 2">
    <name type="scientific">Dyella japonica A8</name>
    <dbReference type="NCBI Taxonomy" id="1217721"/>
    <lineage>
        <taxon>Bacteria</taxon>
        <taxon>Pseudomonadati</taxon>
        <taxon>Pseudomonadota</taxon>
        <taxon>Gammaproteobacteria</taxon>
        <taxon>Lysobacterales</taxon>
        <taxon>Rhodanobacteraceae</taxon>
        <taxon>Dyella</taxon>
    </lineage>
</organism>
<sequence length="124" mass="13771">MPNNLKVSLDETTNPWVVKIDEKGNANEVARNPEQQTITWQLDGNAATGDIIDFNWVGTQPKADIFGQPKYNNNDHNMTLTDLNNSAATTGDWIYKLTIEVDNNQYSTNASITGTTDNPTIKNN</sequence>
<dbReference type="OrthoDB" id="5954593at2"/>
<reference evidence="1 2" key="1">
    <citation type="submission" date="2014-07" db="EMBL/GenBank/DDBJ databases">
        <title>Complete Genome Sequence of Dyella japonica Strain A8 Isolated from Malaysian Tropical Soil.</title>
        <authorList>
            <person name="Hui R.K.H."/>
            <person name="Chen J.-W."/>
            <person name="Chan K.-G."/>
            <person name="Leung F.C.C."/>
        </authorList>
    </citation>
    <scope>NUCLEOTIDE SEQUENCE [LARGE SCALE GENOMIC DNA]</scope>
    <source>
        <strain evidence="1 2">A8</strain>
    </source>
</reference>
<protein>
    <submittedName>
        <fullName evidence="1">Uncharacterized protein</fullName>
    </submittedName>
</protein>